<protein>
    <submittedName>
        <fullName evidence="1">CIC11C00000001079</fullName>
    </submittedName>
</protein>
<dbReference type="InterPro" id="IPR050849">
    <property type="entry name" value="HAD-like_hydrolase_phosphatase"/>
</dbReference>
<dbReference type="AlphaFoldDB" id="A0A1L0D7E2"/>
<proteinExistence type="predicted"/>
<sequence length="280" mass="31358">MSRINFISSITSQSTTPISPPLMSRRSKVLVADWDETITVKDTTLMVADVAYSRNRNLPHFSTYSKIYMNALAAYNMRCNADYDADRPLQQEIDYQKGLKEVELSSISALVQDGFFCNLTPADFSERASKVDLKPGFVEFAKRISQSKTQIYILSINWCKTMIEATLRLHGLQGCVVLANDLEVDESGLTTGRFTKPEIRTGYDKMMELNRIRQMHPDTNIVYIGDSRGDILPMRVADTGVIIAGGRARSYFASVPLVRAIGSLQAGICEGDWGEIDMVW</sequence>
<organism evidence="1 2">
    <name type="scientific">Sungouiella intermedia</name>
    <dbReference type="NCBI Taxonomy" id="45354"/>
    <lineage>
        <taxon>Eukaryota</taxon>
        <taxon>Fungi</taxon>
        <taxon>Dikarya</taxon>
        <taxon>Ascomycota</taxon>
        <taxon>Saccharomycotina</taxon>
        <taxon>Pichiomycetes</taxon>
        <taxon>Metschnikowiaceae</taxon>
        <taxon>Sungouiella</taxon>
    </lineage>
</organism>
<name>A0A1L0D7E2_9ASCO</name>
<dbReference type="Proteomes" id="UP000182259">
    <property type="component" value="Chromosome II"/>
</dbReference>
<dbReference type="PANTHER" id="PTHR28181:SF1">
    <property type="entry name" value="COLD TOLERANCE PROTEIN 1"/>
    <property type="match status" value="1"/>
</dbReference>
<dbReference type="Pfam" id="PF12710">
    <property type="entry name" value="HAD"/>
    <property type="match status" value="1"/>
</dbReference>
<dbReference type="EMBL" id="LT635765">
    <property type="protein sequence ID" value="SGZ52444.1"/>
    <property type="molecule type" value="Genomic_DNA"/>
</dbReference>
<dbReference type="InterPro" id="IPR036412">
    <property type="entry name" value="HAD-like_sf"/>
</dbReference>
<gene>
    <name evidence="1" type="ORF">SAMEA4029009_CIC11G00000001079</name>
</gene>
<dbReference type="SUPFAM" id="SSF56784">
    <property type="entry name" value="HAD-like"/>
    <property type="match status" value="1"/>
</dbReference>
<reference evidence="2" key="1">
    <citation type="submission" date="2016-10" db="EMBL/GenBank/DDBJ databases">
        <authorList>
            <person name="Geijer C."/>
            <person name="Jareborg N."/>
            <person name="Dainat J."/>
        </authorList>
    </citation>
    <scope>NUCLEOTIDE SEQUENCE [LARGE SCALE GENOMIC DNA]</scope>
    <source>
        <strain evidence="2">PYCC 4715</strain>
    </source>
</reference>
<dbReference type="PANTHER" id="PTHR28181">
    <property type="entry name" value="UPF0655 PROTEIN YCR015C"/>
    <property type="match status" value="1"/>
</dbReference>
<evidence type="ECO:0000313" key="1">
    <source>
        <dbReference type="EMBL" id="SGZ52444.1"/>
    </source>
</evidence>
<dbReference type="InterPro" id="IPR023214">
    <property type="entry name" value="HAD_sf"/>
</dbReference>
<evidence type="ECO:0000313" key="2">
    <source>
        <dbReference type="Proteomes" id="UP000182259"/>
    </source>
</evidence>
<accession>A0A1L0D7E2</accession>
<dbReference type="Gene3D" id="3.40.50.1000">
    <property type="entry name" value="HAD superfamily/HAD-like"/>
    <property type="match status" value="1"/>
</dbReference>